<sequence>MSAKDIPEFRIGDSVRVQPHLALPTSPNSAEPFTAPFYYPGQIVETIAGTDPAMFIIRLDPHPFGPVWASQQAFTADAIHRAACVCGGCGEGDPYIPGAVPGDLVIPPGTRHERHRLVWVGHHLTTAELGEVLAYKLVLRGETPTALTRTEALDLLESALSWRSLEEIRADYDTPPAEILHWGRDQATRLFGPGDGS</sequence>
<evidence type="ECO:0000313" key="1">
    <source>
        <dbReference type="EMBL" id="TQL75374.1"/>
    </source>
</evidence>
<accession>A0A543AS21</accession>
<keyword evidence="2" id="KW-1185">Reference proteome</keyword>
<protein>
    <submittedName>
        <fullName evidence="1">Uncharacterized protein</fullName>
    </submittedName>
</protein>
<organism evidence="1 2">
    <name type="scientific">Stackebrandtia endophytica</name>
    <dbReference type="NCBI Taxonomy" id="1496996"/>
    <lineage>
        <taxon>Bacteria</taxon>
        <taxon>Bacillati</taxon>
        <taxon>Actinomycetota</taxon>
        <taxon>Actinomycetes</taxon>
        <taxon>Glycomycetales</taxon>
        <taxon>Glycomycetaceae</taxon>
        <taxon>Stackebrandtia</taxon>
    </lineage>
</organism>
<proteinExistence type="predicted"/>
<reference evidence="1 2" key="1">
    <citation type="submission" date="2019-06" db="EMBL/GenBank/DDBJ databases">
        <title>Sequencing the genomes of 1000 actinobacteria strains.</title>
        <authorList>
            <person name="Klenk H.-P."/>
        </authorList>
    </citation>
    <scope>NUCLEOTIDE SEQUENCE [LARGE SCALE GENOMIC DNA]</scope>
    <source>
        <strain evidence="1 2">DSM 45928</strain>
    </source>
</reference>
<name>A0A543AS21_9ACTN</name>
<gene>
    <name evidence="1" type="ORF">FB566_0875</name>
</gene>
<comment type="caution">
    <text evidence="1">The sequence shown here is derived from an EMBL/GenBank/DDBJ whole genome shotgun (WGS) entry which is preliminary data.</text>
</comment>
<dbReference type="RefSeq" id="WP_142035182.1">
    <property type="nucleotide sequence ID" value="NZ_JBHTGS010000001.1"/>
</dbReference>
<dbReference type="InParanoid" id="A0A543AS21"/>
<dbReference type="Proteomes" id="UP000317043">
    <property type="component" value="Unassembled WGS sequence"/>
</dbReference>
<evidence type="ECO:0000313" key="2">
    <source>
        <dbReference type="Proteomes" id="UP000317043"/>
    </source>
</evidence>
<dbReference type="AlphaFoldDB" id="A0A543AS21"/>
<dbReference type="EMBL" id="VFOW01000001">
    <property type="protein sequence ID" value="TQL75374.1"/>
    <property type="molecule type" value="Genomic_DNA"/>
</dbReference>